<evidence type="ECO:0000256" key="12">
    <source>
        <dbReference type="SAM" id="SignalP"/>
    </source>
</evidence>
<evidence type="ECO:0000256" key="4">
    <source>
        <dbReference type="ARBA" id="ARBA00022614"/>
    </source>
</evidence>
<feature type="transmembrane region" description="Helical" evidence="11">
    <location>
        <begin position="997"/>
        <end position="1020"/>
    </location>
</feature>
<keyword evidence="10" id="KW-0325">Glycoprotein</keyword>
<dbReference type="InterPro" id="IPR055414">
    <property type="entry name" value="LRR_R13L4/SHOC2-like"/>
</dbReference>
<keyword evidence="7" id="KW-0677">Repeat</keyword>
<dbReference type="GO" id="GO:0005886">
    <property type="term" value="C:plasma membrane"/>
    <property type="evidence" value="ECO:0007669"/>
    <property type="project" value="UniProtKB-SubCell"/>
</dbReference>
<keyword evidence="6 12" id="KW-0732">Signal</keyword>
<comment type="subcellular location">
    <subcellularLocation>
        <location evidence="1">Cell membrane</location>
        <topology evidence="1">Single-pass type I membrane protein</topology>
    </subcellularLocation>
</comment>
<evidence type="ECO:0000256" key="6">
    <source>
        <dbReference type="ARBA" id="ARBA00022729"/>
    </source>
</evidence>
<evidence type="ECO:0000256" key="2">
    <source>
        <dbReference type="ARBA" id="ARBA00009592"/>
    </source>
</evidence>
<evidence type="ECO:0000256" key="7">
    <source>
        <dbReference type="ARBA" id="ARBA00022737"/>
    </source>
</evidence>
<dbReference type="PANTHER" id="PTHR48063">
    <property type="entry name" value="LRR RECEPTOR-LIKE KINASE"/>
    <property type="match status" value="1"/>
</dbReference>
<dbReference type="Proteomes" id="UP001630127">
    <property type="component" value="Unassembled WGS sequence"/>
</dbReference>
<dbReference type="Gene3D" id="3.80.10.10">
    <property type="entry name" value="Ribonuclease Inhibitor"/>
    <property type="match status" value="5"/>
</dbReference>
<comment type="caution">
    <text evidence="15">The sequence shown here is derived from an EMBL/GenBank/DDBJ whole genome shotgun (WGS) entry which is preliminary data.</text>
</comment>
<dbReference type="GO" id="GO:0006952">
    <property type="term" value="P:defense response"/>
    <property type="evidence" value="ECO:0007669"/>
    <property type="project" value="UniProtKB-ARBA"/>
</dbReference>
<feature type="domain" description="Leucine-rich repeat-containing N-terminal plant-type" evidence="13">
    <location>
        <begin position="37"/>
        <end position="74"/>
    </location>
</feature>
<keyword evidence="16" id="KW-1185">Reference proteome</keyword>
<evidence type="ECO:0000256" key="9">
    <source>
        <dbReference type="ARBA" id="ARBA00023136"/>
    </source>
</evidence>
<protein>
    <recommendedName>
        <fullName evidence="17">Leucine-rich repeat-containing N-terminal plant-type domain-containing protein</fullName>
    </recommendedName>
</protein>
<proteinExistence type="inferred from homology"/>
<feature type="signal peptide" evidence="12">
    <location>
        <begin position="1"/>
        <end position="25"/>
    </location>
</feature>
<dbReference type="AlphaFoldDB" id="A0ABD2Y7V4"/>
<dbReference type="SMART" id="SM00369">
    <property type="entry name" value="LRR_TYP"/>
    <property type="match status" value="14"/>
</dbReference>
<dbReference type="FunFam" id="3.80.10.10:FF:000111">
    <property type="entry name" value="LRR receptor-like serine/threonine-protein kinase ERECTA"/>
    <property type="match status" value="1"/>
</dbReference>
<evidence type="ECO:0000313" key="16">
    <source>
        <dbReference type="Proteomes" id="UP001630127"/>
    </source>
</evidence>
<dbReference type="InterPro" id="IPR046956">
    <property type="entry name" value="RLP23-like"/>
</dbReference>
<dbReference type="FunFam" id="3.80.10.10:FF:000383">
    <property type="entry name" value="Leucine-rich repeat receptor protein kinase EMS1"/>
    <property type="match status" value="2"/>
</dbReference>
<dbReference type="PANTHER" id="PTHR48063:SF112">
    <property type="entry name" value="RECEPTOR LIKE PROTEIN 30-LIKE"/>
    <property type="match status" value="1"/>
</dbReference>
<dbReference type="Pfam" id="PF08263">
    <property type="entry name" value="LRRNT_2"/>
    <property type="match status" value="1"/>
</dbReference>
<keyword evidence="9 11" id="KW-0472">Membrane</keyword>
<sequence length="1040" mass="116286">MASNKGNILLFLVLLFLIKLRFACCQRDYNSKLRCIESEREALSDLRKGLMDESNRLSSWDGDNCCAWEGIRCDEKTGHVIKLDLSNPVSFDNERYFDDKDYFANFSRNRLGGEINPSLLNLEFLLSLDLSMNNFSGIEIPAFFGSLKSLEFLNLSSAGFGGNIPQDLGNLSRLQYLHIGPGISYSFHFLVGDYVLTANTLKWVTELSSLKILDLSGVQIWEDNDWLHSINLLPSLVSLNLAGCGLNTFPPISLINFTSLTSLNLQWNNFNSTIPLWLSNITSLQQLHLDHNSFDRLIPNSMEKLTSLIVLDLSSNFFAIPLPNSLCKLKSLVQMDLSGNYFQGMIPYCLENLTSLAILNLEGNSFHGPIPDSISNLCSLQVLDLSLNQFNSSLPNFIRDPSGCLLNSLKELYLISNDFFRYLPSHIQKYKNLEVLHLSFNSLSDPIPFELGGLSHLRELDISNNKFSGSVPSSLGQLSKLAKLDISNNSLTGVLSEVHFEKLSELKDLSISSNSLLLKVSPQWIPPFQLRSIDLASVDVGPQFPPWLATQRAVKRLIMSNASISDAIPGWFENVYSQTNDLDLSHNNISGKLPKFQESQGSLRVIKLNSNKFEGQITSIPLEIYLLDLSENFLDGPLPMVGSYMNMSLNHLILSDNHLTGEIPPYLCDIQSLILIDISSNQFSGRIPSCLANLKNLQVLDLSNNSFNGPIPNSLGILVHLHALHLQQNKLIGKIPSSLSNLKELHILDLGDNGLVDTIPPWIDEEMHGLVYLRLQSNNIYGGFPEQLCQLKALRLLDLARNNLSGSIPRCVNNFSAMISDDPVMYFGIRFLYYFERRMVESTKGMEQKYSRTLPFLKSIQLSENSISGEIPEEVTDLLELNNLNLSGNHLQGRIPDKIGNMKNLESLDLSRNQLSGPIPSSLSTIYRISHLNLSFNNLSGRIPTGNQLQTINEESMYEGNNGLCGAPLSNICPDERSSNGNGPILDTEGENWFDSLWFYAGLGPGFGFGFVVVCCTLIFKSSWRTALFLFLDNLFKRLR</sequence>
<evidence type="ECO:0000256" key="11">
    <source>
        <dbReference type="SAM" id="Phobius"/>
    </source>
</evidence>
<evidence type="ECO:0000256" key="5">
    <source>
        <dbReference type="ARBA" id="ARBA00022692"/>
    </source>
</evidence>
<reference evidence="15 16" key="1">
    <citation type="submission" date="2024-11" db="EMBL/GenBank/DDBJ databases">
        <title>A near-complete genome assembly of Cinchona calisaya.</title>
        <authorList>
            <person name="Lian D.C."/>
            <person name="Zhao X.W."/>
            <person name="Wei L."/>
        </authorList>
    </citation>
    <scope>NUCLEOTIDE SEQUENCE [LARGE SCALE GENOMIC DNA]</scope>
    <source>
        <tissue evidence="15">Nenye</tissue>
    </source>
</reference>
<evidence type="ECO:0000256" key="10">
    <source>
        <dbReference type="ARBA" id="ARBA00023180"/>
    </source>
</evidence>
<dbReference type="PRINTS" id="PR00019">
    <property type="entry name" value="LEURICHRPT"/>
</dbReference>
<dbReference type="InterPro" id="IPR032675">
    <property type="entry name" value="LRR_dom_sf"/>
</dbReference>
<evidence type="ECO:0000256" key="8">
    <source>
        <dbReference type="ARBA" id="ARBA00022989"/>
    </source>
</evidence>
<organism evidence="15 16">
    <name type="scientific">Cinchona calisaya</name>
    <dbReference type="NCBI Taxonomy" id="153742"/>
    <lineage>
        <taxon>Eukaryota</taxon>
        <taxon>Viridiplantae</taxon>
        <taxon>Streptophyta</taxon>
        <taxon>Embryophyta</taxon>
        <taxon>Tracheophyta</taxon>
        <taxon>Spermatophyta</taxon>
        <taxon>Magnoliopsida</taxon>
        <taxon>eudicotyledons</taxon>
        <taxon>Gunneridae</taxon>
        <taxon>Pentapetalae</taxon>
        <taxon>asterids</taxon>
        <taxon>lamiids</taxon>
        <taxon>Gentianales</taxon>
        <taxon>Rubiaceae</taxon>
        <taxon>Cinchonoideae</taxon>
        <taxon>Cinchoneae</taxon>
        <taxon>Cinchona</taxon>
    </lineage>
</organism>
<evidence type="ECO:0000313" key="15">
    <source>
        <dbReference type="EMBL" id="KAL3501994.1"/>
    </source>
</evidence>
<keyword evidence="5 11" id="KW-0812">Transmembrane</keyword>
<dbReference type="FunFam" id="3.80.10.10:FF:000095">
    <property type="entry name" value="LRR receptor-like serine/threonine-protein kinase GSO1"/>
    <property type="match status" value="1"/>
</dbReference>
<evidence type="ECO:0000259" key="13">
    <source>
        <dbReference type="Pfam" id="PF08263"/>
    </source>
</evidence>
<gene>
    <name evidence="15" type="ORF">ACH5RR_036443</name>
</gene>
<keyword evidence="4" id="KW-0433">Leucine-rich repeat</keyword>
<keyword evidence="3" id="KW-1003">Cell membrane</keyword>
<dbReference type="Pfam" id="PF00560">
    <property type="entry name" value="LRR_1"/>
    <property type="match status" value="9"/>
</dbReference>
<dbReference type="SUPFAM" id="SSF52047">
    <property type="entry name" value="RNI-like"/>
    <property type="match status" value="1"/>
</dbReference>
<dbReference type="InterPro" id="IPR001611">
    <property type="entry name" value="Leu-rich_rpt"/>
</dbReference>
<evidence type="ECO:0000256" key="3">
    <source>
        <dbReference type="ARBA" id="ARBA00022475"/>
    </source>
</evidence>
<dbReference type="InterPro" id="IPR013210">
    <property type="entry name" value="LRR_N_plant-typ"/>
</dbReference>
<dbReference type="SUPFAM" id="SSF52058">
    <property type="entry name" value="L domain-like"/>
    <property type="match status" value="2"/>
</dbReference>
<dbReference type="InterPro" id="IPR003591">
    <property type="entry name" value="Leu-rich_rpt_typical-subtyp"/>
</dbReference>
<keyword evidence="8 11" id="KW-1133">Transmembrane helix</keyword>
<dbReference type="EMBL" id="JBJUIK010000015">
    <property type="protein sequence ID" value="KAL3501994.1"/>
    <property type="molecule type" value="Genomic_DNA"/>
</dbReference>
<evidence type="ECO:0008006" key="17">
    <source>
        <dbReference type="Google" id="ProtNLM"/>
    </source>
</evidence>
<dbReference type="Pfam" id="PF23598">
    <property type="entry name" value="LRR_14"/>
    <property type="match status" value="1"/>
</dbReference>
<feature type="domain" description="Disease resistance R13L4/SHOC-2-like LRR" evidence="14">
    <location>
        <begin position="350"/>
        <end position="532"/>
    </location>
</feature>
<name>A0ABD2Y7V4_9GENT</name>
<dbReference type="Pfam" id="PF13855">
    <property type="entry name" value="LRR_8"/>
    <property type="match status" value="1"/>
</dbReference>
<dbReference type="GO" id="GO:0051707">
    <property type="term" value="P:response to other organism"/>
    <property type="evidence" value="ECO:0007669"/>
    <property type="project" value="UniProtKB-ARBA"/>
</dbReference>
<feature type="chain" id="PRO_5044847627" description="Leucine-rich repeat-containing N-terminal plant-type domain-containing protein" evidence="12">
    <location>
        <begin position="26"/>
        <end position="1040"/>
    </location>
</feature>
<comment type="similarity">
    <text evidence="2">Belongs to the RLP family.</text>
</comment>
<evidence type="ECO:0000256" key="1">
    <source>
        <dbReference type="ARBA" id="ARBA00004251"/>
    </source>
</evidence>
<evidence type="ECO:0000259" key="14">
    <source>
        <dbReference type="Pfam" id="PF23598"/>
    </source>
</evidence>
<accession>A0ABD2Y7V4</accession>